<accession>A0AAN8GFX4</accession>
<proteinExistence type="predicted"/>
<organism evidence="2 3">
    <name type="scientific">Champsocephalus esox</name>
    <name type="common">pike icefish</name>
    <dbReference type="NCBI Taxonomy" id="159716"/>
    <lineage>
        <taxon>Eukaryota</taxon>
        <taxon>Metazoa</taxon>
        <taxon>Chordata</taxon>
        <taxon>Craniata</taxon>
        <taxon>Vertebrata</taxon>
        <taxon>Euteleostomi</taxon>
        <taxon>Actinopterygii</taxon>
        <taxon>Neopterygii</taxon>
        <taxon>Teleostei</taxon>
        <taxon>Neoteleostei</taxon>
        <taxon>Acanthomorphata</taxon>
        <taxon>Eupercaria</taxon>
        <taxon>Perciformes</taxon>
        <taxon>Notothenioidei</taxon>
        <taxon>Channichthyidae</taxon>
        <taxon>Champsocephalus</taxon>
    </lineage>
</organism>
<evidence type="ECO:0000313" key="2">
    <source>
        <dbReference type="EMBL" id="KAK5877269.1"/>
    </source>
</evidence>
<dbReference type="EMBL" id="JAULUE010002066">
    <property type="protein sequence ID" value="KAK5877269.1"/>
    <property type="molecule type" value="Genomic_DNA"/>
</dbReference>
<protein>
    <submittedName>
        <fullName evidence="2">Uncharacterized protein</fullName>
    </submittedName>
</protein>
<comment type="caution">
    <text evidence="2">The sequence shown here is derived from an EMBL/GenBank/DDBJ whole genome shotgun (WGS) entry which is preliminary data.</text>
</comment>
<evidence type="ECO:0000256" key="1">
    <source>
        <dbReference type="SAM" id="MobiDB-lite"/>
    </source>
</evidence>
<gene>
    <name evidence="2" type="ORF">CesoFtcFv8_024791</name>
</gene>
<dbReference type="AlphaFoldDB" id="A0AAN8GFX4"/>
<keyword evidence="3" id="KW-1185">Reference proteome</keyword>
<reference evidence="2 3" key="1">
    <citation type="journal article" date="2023" name="Mol. Biol. Evol.">
        <title>Genomics of Secondarily Temperate Adaptation in the Only Non-Antarctic Icefish.</title>
        <authorList>
            <person name="Rivera-Colon A.G."/>
            <person name="Rayamajhi N."/>
            <person name="Minhas B.F."/>
            <person name="Madrigal G."/>
            <person name="Bilyk K.T."/>
            <person name="Yoon V."/>
            <person name="Hune M."/>
            <person name="Gregory S."/>
            <person name="Cheng C.H.C."/>
            <person name="Catchen J.M."/>
        </authorList>
    </citation>
    <scope>NUCLEOTIDE SEQUENCE [LARGE SCALE GENOMIC DNA]</scope>
    <source>
        <strain evidence="2">JC2023a</strain>
    </source>
</reference>
<name>A0AAN8GFX4_9TELE</name>
<feature type="region of interest" description="Disordered" evidence="1">
    <location>
        <begin position="42"/>
        <end position="82"/>
    </location>
</feature>
<evidence type="ECO:0000313" key="3">
    <source>
        <dbReference type="Proteomes" id="UP001335648"/>
    </source>
</evidence>
<dbReference type="Proteomes" id="UP001335648">
    <property type="component" value="Unassembled WGS sequence"/>
</dbReference>
<sequence>MSYDLHPICASCLGPEHADAALSQQIACSHCVRLPSSDRRQRADDLAAAGEEDDWPIQDRDDNLFLEASGGQESDDSYPVSLHGSPCGYPLPPFPRTGESGSERESEVAAEHVVPFSVSTALLALGGIMLELPEIIGKAAACRGLPVLPRTGEGGSG</sequence>